<dbReference type="InterPro" id="IPR040755">
    <property type="entry name" value="IrmA"/>
</dbReference>
<gene>
    <name evidence="2" type="ORF">AOY20_09100</name>
</gene>
<organism evidence="2 3">
    <name type="scientific">Acinetobacter equi</name>
    <dbReference type="NCBI Taxonomy" id="1324350"/>
    <lineage>
        <taxon>Bacteria</taxon>
        <taxon>Pseudomonadati</taxon>
        <taxon>Pseudomonadota</taxon>
        <taxon>Gammaproteobacteria</taxon>
        <taxon>Moraxellales</taxon>
        <taxon>Moraxellaceae</taxon>
        <taxon>Acinetobacter</taxon>
    </lineage>
</organism>
<accession>A0A0N9VWV5</accession>
<dbReference type="Pfam" id="PF18673">
    <property type="entry name" value="IrmA"/>
    <property type="match status" value="1"/>
</dbReference>
<evidence type="ECO:0000256" key="1">
    <source>
        <dbReference type="SAM" id="SignalP"/>
    </source>
</evidence>
<keyword evidence="1" id="KW-0732">Signal</keyword>
<feature type="chain" id="PRO_5006039640" evidence="1">
    <location>
        <begin position="20"/>
        <end position="143"/>
    </location>
</feature>
<dbReference type="KEGG" id="aei:AOY20_09100"/>
<keyword evidence="3" id="KW-1185">Reference proteome</keyword>
<evidence type="ECO:0000313" key="2">
    <source>
        <dbReference type="EMBL" id="ALH95674.1"/>
    </source>
</evidence>
<dbReference type="Proteomes" id="UP000064939">
    <property type="component" value="Chromosome"/>
</dbReference>
<dbReference type="OrthoDB" id="6692181at2"/>
<protein>
    <submittedName>
        <fullName evidence="2">Uncharacterized protein</fullName>
    </submittedName>
</protein>
<evidence type="ECO:0000313" key="3">
    <source>
        <dbReference type="Proteomes" id="UP000064939"/>
    </source>
</evidence>
<feature type="signal peptide" evidence="1">
    <location>
        <begin position="1"/>
        <end position="19"/>
    </location>
</feature>
<dbReference type="STRING" id="1324350.AOY20_09100"/>
<name>A0A0N9VWV5_9GAMM</name>
<sequence>MKKLLSGMLVSLFSSLAIATPITLQHASTTYANAGICSAAIDITIHDFLEAKDKLYLDLIVTNNTGVVQGSSKDVITSNDVDNLQGKAFGRVFIESENMCAADQTWTVKVKRAVLVLNGKQQDLLKTNEVYVDDFQPMRFKVN</sequence>
<reference evidence="2 3" key="1">
    <citation type="journal article" date="2015" name="Int. J. Syst. Evol. Microbiol.">
        <title>Acinetobacter equi sp. nov. isolated from horse faeces.</title>
        <authorList>
            <person name="Poppel M.T."/>
            <person name="Skiebe E."/>
            <person name="Laue M."/>
            <person name="Bergmann H."/>
            <person name="Ebersberger I."/>
            <person name="Garn T."/>
            <person name="Fruth A."/>
            <person name="Baumgardt S."/>
            <person name="Busse H.J."/>
            <person name="Wilharm G."/>
        </authorList>
    </citation>
    <scope>NUCLEOTIDE SEQUENCE [LARGE SCALE GENOMIC DNA]</scope>
    <source>
        <strain evidence="2 3">114</strain>
    </source>
</reference>
<dbReference type="AlphaFoldDB" id="A0A0N9VWV5"/>
<dbReference type="RefSeq" id="WP_054581565.1">
    <property type="nucleotide sequence ID" value="NZ_CP012808.1"/>
</dbReference>
<dbReference type="EMBL" id="CP012808">
    <property type="protein sequence ID" value="ALH95674.1"/>
    <property type="molecule type" value="Genomic_DNA"/>
</dbReference>
<proteinExistence type="predicted"/>